<name>E5B1R4_ERWAM</name>
<protein>
    <submittedName>
        <fullName evidence="1">Uncharacterized protein</fullName>
    </submittedName>
</protein>
<gene>
    <name evidence="1" type="ORF">EAIL5_0595</name>
</gene>
<reference evidence="1" key="1">
    <citation type="journal article" date="2011" name="J. Bacteriol.">
        <title>Genome Sequence of an Erwinia amylovora Strain with Pathogenicity Restricted to Rubus Plants.</title>
        <authorList>
            <person name="Powney R."/>
            <person name="Smits T.H."/>
            <person name="Sawbridge T."/>
            <person name="Frey B."/>
            <person name="Blom J."/>
            <person name="Frey J.E."/>
            <person name="Plummer K.M."/>
            <person name="Beer S.V."/>
            <person name="Luck J."/>
            <person name="Duffy B."/>
            <person name="Rodoni B."/>
        </authorList>
    </citation>
    <scope>NUCLEOTIDE SEQUENCE</scope>
    <source>
        <strain evidence="1">ATCC BAA-2158</strain>
    </source>
</reference>
<dbReference type="InterPro" id="IPR025955">
    <property type="entry name" value="TraC/Conjuga_ATPase"/>
</dbReference>
<proteinExistence type="predicted"/>
<dbReference type="AlphaFoldDB" id="E5B1R4"/>
<sequence length="103" mass="11915">MSVGAVYEIIPTGTEGRPASRLDEIRDVVENALQDSLPELDSHQWVVQFYCQDESDLSCYMDKVRGYVRPWAQEPLVPRPGSANRRVTCKTWPSNRRCLWMTR</sequence>
<dbReference type="EMBL" id="FR719186">
    <property type="protein sequence ID" value="CBX79415.1"/>
    <property type="molecule type" value="Genomic_DNA"/>
</dbReference>
<evidence type="ECO:0000313" key="1">
    <source>
        <dbReference type="EMBL" id="CBX79415.1"/>
    </source>
</evidence>
<organism evidence="1">
    <name type="scientific">Erwinia amylovora ATCC BAA-2158</name>
    <dbReference type="NCBI Taxonomy" id="889211"/>
    <lineage>
        <taxon>Bacteria</taxon>
        <taxon>Pseudomonadati</taxon>
        <taxon>Pseudomonadota</taxon>
        <taxon>Gammaproteobacteria</taxon>
        <taxon>Enterobacterales</taxon>
        <taxon>Erwiniaceae</taxon>
        <taxon>Erwinia</taxon>
    </lineage>
</organism>
<accession>E5B1R4</accession>
<dbReference type="Pfam" id="PF11130">
    <property type="entry name" value="TraC_F_IV"/>
    <property type="match status" value="1"/>
</dbReference>